<evidence type="ECO:0000313" key="4">
    <source>
        <dbReference type="Proteomes" id="UP000507470"/>
    </source>
</evidence>
<dbReference type="EMBL" id="CACVKT020004542">
    <property type="protein sequence ID" value="CAC5390490.1"/>
    <property type="molecule type" value="Genomic_DNA"/>
</dbReference>
<evidence type="ECO:0000259" key="2">
    <source>
        <dbReference type="Pfam" id="PF14893"/>
    </source>
</evidence>
<dbReference type="AlphaFoldDB" id="A0A6J8C659"/>
<dbReference type="InterPro" id="IPR048270">
    <property type="entry name" value="PNMA_C"/>
</dbReference>
<gene>
    <name evidence="3" type="ORF">MCOR_25584</name>
</gene>
<sequence>MPGQQMTQGDSIELGGLNKHAFVDMTTQIVSAVLTALKGNASPKAKTPTDTTPKIQNRQIQSRRSKIRRYITPDTDSKEKWEVWLNRFQAVARLNDWDDNEKLRELIPRLQGEAGDFAFDQLPSKTLNKYTKLIKELRNRFGVTESSKTYKLQFSRRRKFSGETPEKFASELKRLYDKAYKKRILKLDKKTCFKGFFWACKTTKPYTH</sequence>
<protein>
    <recommendedName>
        <fullName evidence="2">Paraneoplastic antigen Ma-like C-terminal domain-containing protein</fullName>
    </recommendedName>
</protein>
<dbReference type="Pfam" id="PF14893">
    <property type="entry name" value="PNMA"/>
    <property type="match status" value="1"/>
</dbReference>
<dbReference type="OrthoDB" id="6112404at2759"/>
<keyword evidence="4" id="KW-1185">Reference proteome</keyword>
<evidence type="ECO:0000313" key="3">
    <source>
        <dbReference type="EMBL" id="CAC5390490.1"/>
    </source>
</evidence>
<dbReference type="PANTHER" id="PTHR45823">
    <property type="entry name" value="T-SNARE COILED-COIL HOMOLOGY DOMAIN-CONTAINING PROTEIN"/>
    <property type="match status" value="1"/>
</dbReference>
<evidence type="ECO:0000256" key="1">
    <source>
        <dbReference type="SAM" id="MobiDB-lite"/>
    </source>
</evidence>
<proteinExistence type="predicted"/>
<feature type="region of interest" description="Disordered" evidence="1">
    <location>
        <begin position="40"/>
        <end position="63"/>
    </location>
</feature>
<feature type="compositionally biased region" description="Low complexity" evidence="1">
    <location>
        <begin position="43"/>
        <end position="60"/>
    </location>
</feature>
<name>A0A6J8C659_MYTCO</name>
<reference evidence="3 4" key="1">
    <citation type="submission" date="2020-06" db="EMBL/GenBank/DDBJ databases">
        <authorList>
            <person name="Li R."/>
            <person name="Bekaert M."/>
        </authorList>
    </citation>
    <scope>NUCLEOTIDE SEQUENCE [LARGE SCALE GENOMIC DNA]</scope>
    <source>
        <strain evidence="4">wild</strain>
    </source>
</reference>
<dbReference type="Proteomes" id="UP000507470">
    <property type="component" value="Unassembled WGS sequence"/>
</dbReference>
<dbReference type="PANTHER" id="PTHR45823:SF1">
    <property type="entry name" value="T-SNARE COILED-COIL HOMOLOGY DOMAIN-CONTAINING PROTEIN"/>
    <property type="match status" value="1"/>
</dbReference>
<organism evidence="3 4">
    <name type="scientific">Mytilus coruscus</name>
    <name type="common">Sea mussel</name>
    <dbReference type="NCBI Taxonomy" id="42192"/>
    <lineage>
        <taxon>Eukaryota</taxon>
        <taxon>Metazoa</taxon>
        <taxon>Spiralia</taxon>
        <taxon>Lophotrochozoa</taxon>
        <taxon>Mollusca</taxon>
        <taxon>Bivalvia</taxon>
        <taxon>Autobranchia</taxon>
        <taxon>Pteriomorphia</taxon>
        <taxon>Mytilida</taxon>
        <taxon>Mytiloidea</taxon>
        <taxon>Mytilidae</taxon>
        <taxon>Mytilinae</taxon>
        <taxon>Mytilus</taxon>
    </lineage>
</organism>
<feature type="domain" description="Paraneoplastic antigen Ma-like C-terminal" evidence="2">
    <location>
        <begin position="77"/>
        <end position="186"/>
    </location>
</feature>
<accession>A0A6J8C659</accession>